<dbReference type="GO" id="GO:0016887">
    <property type="term" value="F:ATP hydrolysis activity"/>
    <property type="evidence" value="ECO:0007669"/>
    <property type="project" value="InterPro"/>
</dbReference>
<keyword evidence="4 9" id="KW-0255">Endonuclease</keyword>
<sequence length="771" mass="87613">MSDASKRSLNPTPMNPPMNPPMINHNNNNTLPTPLEESLDLKEFIALFKTFFAKEGGITLENDLKQTFTYLNEVDAIGLPTPKSVKESDLIVIKLTKLGTLHLDEIFEIVKRLRYIVILQNAFKTFTHLKFHERLNAIILSPFFNDLIALFDDEGKIKQGANATLDALNESLNRLKKESAKIIHHYTHSKELAPYLVDTQSHLKHGYECLLLKSGFSSTIKGVVLERSANGYFYLLPESAQKIAQKIAQINNEIDCCIVEMCQTLSRSLQKHLLFLKFLFKEFDFLDSLQARLNFAKAYNLEFVMPSFSQKKMILENFSHPILKEPKPLNLKFEKSMLAVTGVNAGGKTMLLKSLLSAAFLSKHLIAMKINAHHSIIPYFKEIHAIINDPQNSANNISTFAGRMKQFSALLSKENMLLGVDEIELGTDADEASSLYKTLLEKLLKQNNQIIITTHHKRLSVLMAENKEVELLAALYDEEKERPTYTFLKGVIGKSYAFETALRYGVPHFLIEKAKAFYGEDKEKLNVLIENSSALERELKQKNESLENALKEQEDLKNAWLLEMEKQKEIFHNKKLELEKSYQQALNILKSEVASKDTSSMHKEIHKASEILNKHKTDQEIPQTITSFQINEKARYKNESVMVIQILDKGYYLIETELGMRLKAHGSWLKQIQKPSKNKFKPPKTTIPKPKEASLRLDLRGQRSEEALDLLDAFLNDALLGGFEEVLICHGKGSGILEKFVKEFLKNHPKVVSFSDAPINLGGSGVKIVKL</sequence>
<evidence type="ECO:0000256" key="8">
    <source>
        <dbReference type="ARBA" id="ARBA00023125"/>
    </source>
</evidence>
<evidence type="ECO:0000313" key="13">
    <source>
        <dbReference type="EMBL" id="PUD77964.1"/>
    </source>
</evidence>
<feature type="compositionally biased region" description="Low complexity" evidence="11">
    <location>
        <begin position="21"/>
        <end position="31"/>
    </location>
</feature>
<dbReference type="GO" id="GO:0140664">
    <property type="term" value="F:ATP-dependent DNA damage sensor activity"/>
    <property type="evidence" value="ECO:0007669"/>
    <property type="project" value="InterPro"/>
</dbReference>
<dbReference type="GO" id="GO:0019843">
    <property type="term" value="F:rRNA binding"/>
    <property type="evidence" value="ECO:0007669"/>
    <property type="project" value="UniProtKB-UniRule"/>
</dbReference>
<dbReference type="EMBL" id="QBQT01000242">
    <property type="protein sequence ID" value="PUD77964.1"/>
    <property type="molecule type" value="Genomic_DNA"/>
</dbReference>
<evidence type="ECO:0000313" key="14">
    <source>
        <dbReference type="Proteomes" id="UP000244700"/>
    </source>
</evidence>
<dbReference type="GO" id="GO:0045910">
    <property type="term" value="P:negative regulation of DNA recombination"/>
    <property type="evidence" value="ECO:0007669"/>
    <property type="project" value="InterPro"/>
</dbReference>
<keyword evidence="7 9" id="KW-0694">RNA-binding</keyword>
<feature type="coiled-coil region" evidence="10">
    <location>
        <begin position="525"/>
        <end position="563"/>
    </location>
</feature>
<feature type="region of interest" description="Disordered" evidence="11">
    <location>
        <begin position="1"/>
        <end position="31"/>
    </location>
</feature>
<keyword evidence="5 9" id="KW-0378">Hydrolase</keyword>
<organism evidence="13 14">
    <name type="scientific">Helicobacter pylori</name>
    <name type="common">Campylobacter pylori</name>
    <dbReference type="NCBI Taxonomy" id="210"/>
    <lineage>
        <taxon>Bacteria</taxon>
        <taxon>Pseudomonadati</taxon>
        <taxon>Campylobacterota</taxon>
        <taxon>Epsilonproteobacteria</taxon>
        <taxon>Campylobacterales</taxon>
        <taxon>Helicobacteraceae</taxon>
        <taxon>Helicobacter</taxon>
    </lineage>
</organism>
<dbReference type="GO" id="GO:0030983">
    <property type="term" value="F:mismatched DNA binding"/>
    <property type="evidence" value="ECO:0007669"/>
    <property type="project" value="InterPro"/>
</dbReference>
<dbReference type="AlphaFoldDB" id="A0A2T6VJG6"/>
<dbReference type="InterPro" id="IPR000432">
    <property type="entry name" value="DNA_mismatch_repair_MutS_C"/>
</dbReference>
<dbReference type="InterPro" id="IPR005747">
    <property type="entry name" value="MutS2"/>
</dbReference>
<dbReference type="InterPro" id="IPR036063">
    <property type="entry name" value="Smr_dom_sf"/>
</dbReference>
<dbReference type="SMART" id="SM00534">
    <property type="entry name" value="MUTSac"/>
    <property type="match status" value="1"/>
</dbReference>
<dbReference type="FunFam" id="3.40.50.300:FF:004231">
    <property type="entry name" value="Endonuclease MutS2"/>
    <property type="match status" value="1"/>
</dbReference>
<dbReference type="PIRSF" id="PIRSF005814">
    <property type="entry name" value="MutS_YshD"/>
    <property type="match status" value="1"/>
</dbReference>
<dbReference type="Pfam" id="PF00488">
    <property type="entry name" value="MutS_V"/>
    <property type="match status" value="1"/>
</dbReference>
<accession>A0A2T6VJG6</accession>
<dbReference type="InterPro" id="IPR027417">
    <property type="entry name" value="P-loop_NTPase"/>
</dbReference>
<dbReference type="PANTHER" id="PTHR48466">
    <property type="entry name" value="OS10G0509000 PROTEIN-RELATED"/>
    <property type="match status" value="1"/>
</dbReference>
<dbReference type="PANTHER" id="PTHR48466:SF2">
    <property type="entry name" value="OS10G0509000 PROTEIN"/>
    <property type="match status" value="1"/>
</dbReference>
<comment type="similarity">
    <text evidence="9">Belongs to the DNA mismatch repair MutS family. MutS2 subfamily.</text>
</comment>
<feature type="domain" description="Smr" evidence="12">
    <location>
        <begin position="697"/>
        <end position="771"/>
    </location>
</feature>
<evidence type="ECO:0000256" key="10">
    <source>
        <dbReference type="SAM" id="Coils"/>
    </source>
</evidence>
<evidence type="ECO:0000256" key="2">
    <source>
        <dbReference type="ARBA" id="ARBA00022730"/>
    </source>
</evidence>
<dbReference type="Gene3D" id="3.40.50.300">
    <property type="entry name" value="P-loop containing nucleotide triphosphate hydrolases"/>
    <property type="match status" value="1"/>
</dbReference>
<dbReference type="Gene3D" id="3.30.1370.110">
    <property type="match status" value="1"/>
</dbReference>
<dbReference type="EC" id="3.1.-.-" evidence="9"/>
<keyword evidence="6 9" id="KW-0067">ATP-binding</keyword>
<dbReference type="SUPFAM" id="SSF160443">
    <property type="entry name" value="SMR domain-like"/>
    <property type="match status" value="1"/>
</dbReference>
<evidence type="ECO:0000256" key="5">
    <source>
        <dbReference type="ARBA" id="ARBA00022801"/>
    </source>
</evidence>
<dbReference type="GO" id="GO:0004519">
    <property type="term" value="F:endonuclease activity"/>
    <property type="evidence" value="ECO:0007669"/>
    <property type="project" value="UniProtKB-UniRule"/>
</dbReference>
<dbReference type="InterPro" id="IPR002625">
    <property type="entry name" value="Smr_dom"/>
</dbReference>
<dbReference type="GO" id="GO:0006298">
    <property type="term" value="P:mismatch repair"/>
    <property type="evidence" value="ECO:0007669"/>
    <property type="project" value="InterPro"/>
</dbReference>
<comment type="function">
    <text evidence="9">Acts as a ribosome collision sensor, splitting the ribosome into its 2 subunits. Detects stalled/collided 70S ribosomes which it binds and splits by an ATP-hydrolysis driven conformational change. Acts upstream of the ribosome quality control system (RQC), a ribosome-associated complex that mediates the extraction of incompletely synthesized nascent chains from stalled ribosomes and their subsequent degradation. Probably generates substrates for RQC.</text>
</comment>
<keyword evidence="1 9" id="KW-0540">Nuclease</keyword>
<evidence type="ECO:0000256" key="3">
    <source>
        <dbReference type="ARBA" id="ARBA00022741"/>
    </source>
</evidence>
<reference evidence="13 14" key="1">
    <citation type="submission" date="2018-01" db="EMBL/GenBank/DDBJ databases">
        <title>Helicobacter pylori genome-wide association study shows promise for predicting gastric cancer risk.</title>
        <authorList>
            <person name="Berthenet E."/>
            <person name="Yahara K."/>
            <person name="Thorell K."/>
            <person name="Pascoe B."/>
            <person name="Meric G."/>
            <person name="Mikhail J.M."/>
            <person name="Engstrand L."/>
            <person name="Enroth H."/>
            <person name="Burette A."/>
            <person name="Megraud F."/>
            <person name="Atherton J."/>
            <person name="Smith S."/>
            <person name="Wilkinson T.S."/>
            <person name="Hitchings M.D."/>
            <person name="Falush D."/>
            <person name="Sheppard S.K."/>
        </authorList>
    </citation>
    <scope>NUCLEOTIDE SEQUENCE [LARGE SCALE GENOMIC DNA]</scope>
    <source>
        <strain evidence="13 14">GIL237</strain>
    </source>
</reference>
<dbReference type="GO" id="GO:0043023">
    <property type="term" value="F:ribosomal large subunit binding"/>
    <property type="evidence" value="ECO:0007669"/>
    <property type="project" value="UniProtKB-UniRule"/>
</dbReference>
<evidence type="ECO:0000256" key="4">
    <source>
        <dbReference type="ARBA" id="ARBA00022759"/>
    </source>
</evidence>
<keyword evidence="2 9" id="KW-0699">rRNA-binding</keyword>
<evidence type="ECO:0000256" key="6">
    <source>
        <dbReference type="ARBA" id="ARBA00022840"/>
    </source>
</evidence>
<keyword evidence="8 9" id="KW-0238">DNA-binding</keyword>
<dbReference type="Pfam" id="PF01713">
    <property type="entry name" value="Smr"/>
    <property type="match status" value="1"/>
</dbReference>
<evidence type="ECO:0000256" key="11">
    <source>
        <dbReference type="SAM" id="MobiDB-lite"/>
    </source>
</evidence>
<keyword evidence="3 9" id="KW-0547">Nucleotide-binding</keyword>
<dbReference type="PROSITE" id="PS50828">
    <property type="entry name" value="SMR"/>
    <property type="match status" value="1"/>
</dbReference>
<dbReference type="InterPro" id="IPR045076">
    <property type="entry name" value="MutS"/>
</dbReference>
<comment type="function">
    <text evidence="9">Endonuclease that is involved in the suppression of homologous recombination and thus may have a key role in the control of bacterial genetic diversity.</text>
</comment>
<proteinExistence type="inferred from homology"/>
<comment type="caution">
    <text evidence="13">The sequence shown here is derived from an EMBL/GenBank/DDBJ whole genome shotgun (WGS) entry which is preliminary data.</text>
</comment>
<name>A0A2T6VJG6_HELPX</name>
<dbReference type="GO" id="GO:0072344">
    <property type="term" value="P:rescue of stalled ribosome"/>
    <property type="evidence" value="ECO:0007669"/>
    <property type="project" value="UniProtKB-UniRule"/>
</dbReference>
<feature type="binding site" evidence="9">
    <location>
        <begin position="342"/>
        <end position="349"/>
    </location>
    <ligand>
        <name>ATP</name>
        <dbReference type="ChEBI" id="CHEBI:30616"/>
    </ligand>
</feature>
<evidence type="ECO:0000256" key="1">
    <source>
        <dbReference type="ARBA" id="ARBA00022722"/>
    </source>
</evidence>
<dbReference type="SUPFAM" id="SSF52540">
    <property type="entry name" value="P-loop containing nucleoside triphosphate hydrolases"/>
    <property type="match status" value="1"/>
</dbReference>
<protein>
    <recommendedName>
        <fullName evidence="9">Endonuclease MutS2</fullName>
        <ecNumber evidence="9">3.1.-.-</ecNumber>
    </recommendedName>
    <alternativeName>
        <fullName evidence="9">Ribosome-associated protein quality control-upstream factor</fullName>
        <shortName evidence="9">RQC-upstream factor</shortName>
        <shortName evidence="9">RqcU</shortName>
        <ecNumber evidence="9">3.6.4.-</ecNumber>
    </alternativeName>
</protein>
<dbReference type="FunFam" id="3.30.1370.110:FF:000004">
    <property type="entry name" value="Endonuclease MutS2"/>
    <property type="match status" value="1"/>
</dbReference>
<dbReference type="NCBIfam" id="TIGR01069">
    <property type="entry name" value="mutS2"/>
    <property type="match status" value="1"/>
</dbReference>
<gene>
    <name evidence="9" type="primary">mutS2</name>
    <name evidence="9" type="synonym">rqcU</name>
    <name evidence="13" type="ORF">C2R72_04350</name>
</gene>
<keyword evidence="10" id="KW-0175">Coiled coil</keyword>
<dbReference type="GO" id="GO:0005524">
    <property type="term" value="F:ATP binding"/>
    <property type="evidence" value="ECO:0007669"/>
    <property type="project" value="UniProtKB-UniRule"/>
</dbReference>
<dbReference type="EC" id="3.6.4.-" evidence="9"/>
<dbReference type="SMART" id="SM00463">
    <property type="entry name" value="SMR"/>
    <property type="match status" value="1"/>
</dbReference>
<dbReference type="SMART" id="SM00533">
    <property type="entry name" value="MUTSd"/>
    <property type="match status" value="1"/>
</dbReference>
<dbReference type="InterPro" id="IPR036187">
    <property type="entry name" value="DNA_mismatch_repair_MutS_sf"/>
</dbReference>
<comment type="subunit">
    <text evidence="9">Homodimer. Binds to stalled ribosomes, contacting rRNA.</text>
</comment>
<dbReference type="Proteomes" id="UP000244700">
    <property type="component" value="Unassembled WGS sequence"/>
</dbReference>
<dbReference type="InterPro" id="IPR007696">
    <property type="entry name" value="DNA_mismatch_repair_MutS_core"/>
</dbReference>
<dbReference type="HAMAP" id="MF_00092">
    <property type="entry name" value="MutS2"/>
    <property type="match status" value="1"/>
</dbReference>
<evidence type="ECO:0000256" key="7">
    <source>
        <dbReference type="ARBA" id="ARBA00022884"/>
    </source>
</evidence>
<dbReference type="SUPFAM" id="SSF48334">
    <property type="entry name" value="DNA repair protein MutS, domain III"/>
    <property type="match status" value="1"/>
</dbReference>
<evidence type="ECO:0000256" key="9">
    <source>
        <dbReference type="HAMAP-Rule" id="MF_00092"/>
    </source>
</evidence>
<evidence type="ECO:0000259" key="12">
    <source>
        <dbReference type="PROSITE" id="PS50828"/>
    </source>
</evidence>